<dbReference type="InterPro" id="IPR050469">
    <property type="entry name" value="Diguanylate_Cyclase"/>
</dbReference>
<dbReference type="EC" id="2.7.7.65" evidence="2"/>
<evidence type="ECO:0000259" key="1">
    <source>
        <dbReference type="PROSITE" id="PS50887"/>
    </source>
</evidence>
<dbReference type="InterPro" id="IPR032710">
    <property type="entry name" value="NTF2-like_dom_sf"/>
</dbReference>
<dbReference type="EMBL" id="DXFW01000035">
    <property type="protein sequence ID" value="HIX06461.1"/>
    <property type="molecule type" value="Genomic_DNA"/>
</dbReference>
<protein>
    <submittedName>
        <fullName evidence="2">Diguanylate cyclase</fullName>
        <ecNumber evidence="2">2.7.7.65</ecNumber>
    </submittedName>
</protein>
<organism evidence="2 3">
    <name type="scientific">Candidatus Allofournierella pullicola</name>
    <dbReference type="NCBI Taxonomy" id="2838596"/>
    <lineage>
        <taxon>Bacteria</taxon>
        <taxon>Bacillati</taxon>
        <taxon>Bacillota</taxon>
        <taxon>Clostridia</taxon>
        <taxon>Eubacteriales</taxon>
        <taxon>Oscillospiraceae</taxon>
        <taxon>Allofournierella</taxon>
    </lineage>
</organism>
<dbReference type="InterPro" id="IPR043128">
    <property type="entry name" value="Rev_trsase/Diguanyl_cyclase"/>
</dbReference>
<dbReference type="AlphaFoldDB" id="A0A9D2AED1"/>
<keyword evidence="2" id="KW-0548">Nucleotidyltransferase</keyword>
<dbReference type="NCBIfam" id="TIGR00254">
    <property type="entry name" value="GGDEF"/>
    <property type="match status" value="1"/>
</dbReference>
<dbReference type="PANTHER" id="PTHR45138:SF9">
    <property type="entry name" value="DIGUANYLATE CYCLASE DGCM-RELATED"/>
    <property type="match status" value="1"/>
</dbReference>
<feature type="domain" description="GGDEF" evidence="1">
    <location>
        <begin position="207"/>
        <end position="331"/>
    </location>
</feature>
<reference evidence="2" key="1">
    <citation type="journal article" date="2021" name="PeerJ">
        <title>Extensive microbial diversity within the chicken gut microbiome revealed by metagenomics and culture.</title>
        <authorList>
            <person name="Gilroy R."/>
            <person name="Ravi A."/>
            <person name="Getino M."/>
            <person name="Pursley I."/>
            <person name="Horton D.L."/>
            <person name="Alikhan N.F."/>
            <person name="Baker D."/>
            <person name="Gharbi K."/>
            <person name="Hall N."/>
            <person name="Watson M."/>
            <person name="Adriaenssens E.M."/>
            <person name="Foster-Nyarko E."/>
            <person name="Jarju S."/>
            <person name="Secka A."/>
            <person name="Antonio M."/>
            <person name="Oren A."/>
            <person name="Chaudhuri R.R."/>
            <person name="La Ragione R."/>
            <person name="Hildebrand F."/>
            <person name="Pallen M.J."/>
        </authorList>
    </citation>
    <scope>NUCLEOTIDE SEQUENCE</scope>
    <source>
        <strain evidence="2">2239</strain>
    </source>
</reference>
<dbReference type="GO" id="GO:0052621">
    <property type="term" value="F:diguanylate cyclase activity"/>
    <property type="evidence" value="ECO:0007669"/>
    <property type="project" value="UniProtKB-EC"/>
</dbReference>
<dbReference type="SUPFAM" id="SSF55073">
    <property type="entry name" value="Nucleotide cyclase"/>
    <property type="match status" value="1"/>
</dbReference>
<dbReference type="SUPFAM" id="SSF54427">
    <property type="entry name" value="NTF2-like"/>
    <property type="match status" value="1"/>
</dbReference>
<dbReference type="PANTHER" id="PTHR45138">
    <property type="entry name" value="REGULATORY COMPONENTS OF SENSORY TRANSDUCTION SYSTEM"/>
    <property type="match status" value="1"/>
</dbReference>
<dbReference type="Pfam" id="PF00990">
    <property type="entry name" value="GGDEF"/>
    <property type="match status" value="1"/>
</dbReference>
<dbReference type="PROSITE" id="PS50887">
    <property type="entry name" value="GGDEF"/>
    <property type="match status" value="1"/>
</dbReference>
<gene>
    <name evidence="2" type="ORF">H9865_10280</name>
</gene>
<name>A0A9D2AED1_9FIRM</name>
<evidence type="ECO:0000313" key="2">
    <source>
        <dbReference type="EMBL" id="HIX06461.1"/>
    </source>
</evidence>
<dbReference type="InterPro" id="IPR029787">
    <property type="entry name" value="Nucleotide_cyclase"/>
</dbReference>
<dbReference type="Proteomes" id="UP000824193">
    <property type="component" value="Unassembled WGS sequence"/>
</dbReference>
<reference evidence="2" key="2">
    <citation type="submission" date="2021-04" db="EMBL/GenBank/DDBJ databases">
        <authorList>
            <person name="Gilroy R."/>
        </authorList>
    </citation>
    <scope>NUCLEOTIDE SEQUENCE</scope>
    <source>
        <strain evidence="2">2239</strain>
    </source>
</reference>
<evidence type="ECO:0000313" key="3">
    <source>
        <dbReference type="Proteomes" id="UP000824193"/>
    </source>
</evidence>
<dbReference type="InterPro" id="IPR000160">
    <property type="entry name" value="GGDEF_dom"/>
</dbReference>
<accession>A0A9D2AED1</accession>
<sequence>MARSLDRDQKIQTVRELTSFLFHKHYCENDVEAIIGLFDDKLSWFGAGENEYSVGTETITGIFRQFESMVPKCNIWDEKYDVIDISPDVYICSGRAWIATDPSTKIYLRVHQRITAVFHWVDDTPRCCHIHISNPYSEMTQEDVGFPTQVGQYTYEYLQKCIDEHKRKIEEQTKLLEKLSFEDSLTGLFNRNKFNLDVQKLEKEPLSRLGVAAIDLNGLKPINDRMGHSAGDSLIRSTANHIIGMFAGECYRIGGDEFAVIDTKLDEEAFRNAVAAVKENMEQDGISVSVGVSWRGVDCSIKEQLDEADRQMYRAKAEFYSSRNHDRRKRGQP</sequence>
<comment type="caution">
    <text evidence="2">The sequence shown here is derived from an EMBL/GenBank/DDBJ whole genome shotgun (WGS) entry which is preliminary data.</text>
</comment>
<dbReference type="SMART" id="SM00267">
    <property type="entry name" value="GGDEF"/>
    <property type="match status" value="1"/>
</dbReference>
<dbReference type="CDD" id="cd01949">
    <property type="entry name" value="GGDEF"/>
    <property type="match status" value="1"/>
</dbReference>
<dbReference type="Gene3D" id="3.30.70.270">
    <property type="match status" value="1"/>
</dbReference>
<keyword evidence="2" id="KW-0808">Transferase</keyword>
<proteinExistence type="predicted"/>
<dbReference type="Gene3D" id="3.10.450.50">
    <property type="match status" value="1"/>
</dbReference>